<dbReference type="Proteomes" id="UP000826195">
    <property type="component" value="Unassembled WGS sequence"/>
</dbReference>
<evidence type="ECO:0000313" key="3">
    <source>
        <dbReference type="Proteomes" id="UP000826195"/>
    </source>
</evidence>
<keyword evidence="3" id="KW-1185">Reference proteome</keyword>
<protein>
    <submittedName>
        <fullName evidence="2">Uncharacterized protein</fullName>
    </submittedName>
</protein>
<keyword evidence="1" id="KW-0175">Coiled coil</keyword>
<evidence type="ECO:0000313" key="2">
    <source>
        <dbReference type="EMBL" id="KAH0563603.1"/>
    </source>
</evidence>
<organism evidence="2 3">
    <name type="scientific">Cotesia glomerata</name>
    <name type="common">Lepidopteran parasitic wasp</name>
    <name type="synonym">Apanteles glomeratus</name>
    <dbReference type="NCBI Taxonomy" id="32391"/>
    <lineage>
        <taxon>Eukaryota</taxon>
        <taxon>Metazoa</taxon>
        <taxon>Ecdysozoa</taxon>
        <taxon>Arthropoda</taxon>
        <taxon>Hexapoda</taxon>
        <taxon>Insecta</taxon>
        <taxon>Pterygota</taxon>
        <taxon>Neoptera</taxon>
        <taxon>Endopterygota</taxon>
        <taxon>Hymenoptera</taxon>
        <taxon>Apocrita</taxon>
        <taxon>Ichneumonoidea</taxon>
        <taxon>Braconidae</taxon>
        <taxon>Microgastrinae</taxon>
        <taxon>Cotesia</taxon>
    </lineage>
</organism>
<evidence type="ECO:0000256" key="1">
    <source>
        <dbReference type="SAM" id="Coils"/>
    </source>
</evidence>
<feature type="coiled-coil region" evidence="1">
    <location>
        <begin position="26"/>
        <end position="53"/>
    </location>
</feature>
<proteinExistence type="predicted"/>
<dbReference type="EMBL" id="JAHXZJ010000002">
    <property type="protein sequence ID" value="KAH0563603.1"/>
    <property type="molecule type" value="Genomic_DNA"/>
</dbReference>
<name>A0AAV7IZ21_COTGL</name>
<gene>
    <name evidence="2" type="ORF">KQX54_002866</name>
</gene>
<sequence>MALEQGLESKRSGRRLQYWRKHYQLEDKIANVLDELNKELELIQKKRPRVIEERAFKGKILIAILHTNGEKIEDNTIVQRVQFPRSDPLGLYVPSNANQ</sequence>
<accession>A0AAV7IZ21</accession>
<comment type="caution">
    <text evidence="2">The sequence shown here is derived from an EMBL/GenBank/DDBJ whole genome shotgun (WGS) entry which is preliminary data.</text>
</comment>
<dbReference type="AlphaFoldDB" id="A0AAV7IZ21"/>
<reference evidence="2 3" key="1">
    <citation type="journal article" date="2021" name="J. Hered.">
        <title>A chromosome-level genome assembly of the parasitoid wasp, Cotesia glomerata (Hymenoptera: Braconidae).</title>
        <authorList>
            <person name="Pinto B.J."/>
            <person name="Weis J.J."/>
            <person name="Gamble T."/>
            <person name="Ode P.J."/>
            <person name="Paul R."/>
            <person name="Zaspel J.M."/>
        </authorList>
    </citation>
    <scope>NUCLEOTIDE SEQUENCE [LARGE SCALE GENOMIC DNA]</scope>
    <source>
        <strain evidence="2">CgM1</strain>
    </source>
</reference>